<dbReference type="InterPro" id="IPR051810">
    <property type="entry name" value="Precorrin_MeTrfase"/>
</dbReference>
<accession>A0A3B1CPK7</accession>
<keyword evidence="3 7" id="KW-0489">Methyltransferase</keyword>
<dbReference type="Gene3D" id="3.30.950.10">
    <property type="entry name" value="Methyltransferase, Cobalt-precorrin-4 Transmethylase, Domain 2"/>
    <property type="match status" value="1"/>
</dbReference>
<evidence type="ECO:0000259" key="6">
    <source>
        <dbReference type="Pfam" id="PF00590"/>
    </source>
</evidence>
<dbReference type="UniPathway" id="UPA00148"/>
<dbReference type="EC" id="2.1.1.272" evidence="7"/>
<dbReference type="InterPro" id="IPR006363">
    <property type="entry name" value="Cbl_synth_CobJ/CibH_dom"/>
</dbReference>
<dbReference type="AlphaFoldDB" id="A0A3B1CPK7"/>
<dbReference type="InterPro" id="IPR014777">
    <property type="entry name" value="4pyrrole_Mease_sub1"/>
</dbReference>
<proteinExistence type="predicted"/>
<dbReference type="InterPro" id="IPR014776">
    <property type="entry name" value="4pyrrole_Mease_sub2"/>
</dbReference>
<name>A0A3B1CPK7_9ZZZZ</name>
<evidence type="ECO:0000256" key="4">
    <source>
        <dbReference type="ARBA" id="ARBA00022679"/>
    </source>
</evidence>
<evidence type="ECO:0000256" key="5">
    <source>
        <dbReference type="ARBA" id="ARBA00022691"/>
    </source>
</evidence>
<organism evidence="7">
    <name type="scientific">hydrothermal vent metagenome</name>
    <dbReference type="NCBI Taxonomy" id="652676"/>
    <lineage>
        <taxon>unclassified sequences</taxon>
        <taxon>metagenomes</taxon>
        <taxon>ecological metagenomes</taxon>
    </lineage>
</organism>
<dbReference type="SUPFAM" id="SSF53790">
    <property type="entry name" value="Tetrapyrrole methylase"/>
    <property type="match status" value="1"/>
</dbReference>
<dbReference type="GO" id="GO:0008168">
    <property type="term" value="F:methyltransferase activity"/>
    <property type="evidence" value="ECO:0007669"/>
    <property type="project" value="UniProtKB-KW"/>
</dbReference>
<dbReference type="InterPro" id="IPR035996">
    <property type="entry name" value="4pyrrol_Methylase_sf"/>
</dbReference>
<gene>
    <name evidence="7" type="ORF">MNBD_NITROSPINAE02-413</name>
</gene>
<reference evidence="7" key="1">
    <citation type="submission" date="2018-06" db="EMBL/GenBank/DDBJ databases">
        <authorList>
            <person name="Zhirakovskaya E."/>
        </authorList>
    </citation>
    <scope>NUCLEOTIDE SEQUENCE</scope>
</reference>
<sequence>MVVGYTKYVELVADIVKGKEVVSTGMTKETERCQEAIRRVLNGETVALISSGDPGVYGMAGLAIELASQNETDIPIEVIPGVSAANSAAARLGAPLALDFAAISLSDLLVEWSVIRKRLNAAAESGMVTVLYNPKSKKRVKQIEEAVGIFRKYRADSTPVGICDSISLEDEKITITDLGSTLEQEIGMRTTVIIGNSESKVINGRFVNPRGYRI</sequence>
<keyword evidence="2" id="KW-0169">Cobalamin biosynthesis</keyword>
<dbReference type="PANTHER" id="PTHR47036">
    <property type="entry name" value="COBALT-FACTOR III C(17)-METHYLTRANSFERASE-RELATED"/>
    <property type="match status" value="1"/>
</dbReference>
<dbReference type="InterPro" id="IPR000878">
    <property type="entry name" value="4pyrrol_Mease"/>
</dbReference>
<dbReference type="Pfam" id="PF00590">
    <property type="entry name" value="TP_methylase"/>
    <property type="match status" value="1"/>
</dbReference>
<dbReference type="GO" id="GO:0032259">
    <property type="term" value="P:methylation"/>
    <property type="evidence" value="ECO:0007669"/>
    <property type="project" value="UniProtKB-KW"/>
</dbReference>
<evidence type="ECO:0000256" key="1">
    <source>
        <dbReference type="ARBA" id="ARBA00004953"/>
    </source>
</evidence>
<comment type="pathway">
    <text evidence="1">Cofactor biosynthesis; adenosylcobalamin biosynthesis.</text>
</comment>
<dbReference type="NCBIfam" id="TIGR01466">
    <property type="entry name" value="cobJ_cbiH"/>
    <property type="match status" value="1"/>
</dbReference>
<dbReference type="CDD" id="cd11646">
    <property type="entry name" value="Precorrin_3B_C17_MT"/>
    <property type="match status" value="1"/>
</dbReference>
<dbReference type="GO" id="GO:0009236">
    <property type="term" value="P:cobalamin biosynthetic process"/>
    <property type="evidence" value="ECO:0007669"/>
    <property type="project" value="UniProtKB-UniPathway"/>
</dbReference>
<keyword evidence="5" id="KW-0949">S-adenosyl-L-methionine</keyword>
<evidence type="ECO:0000313" key="7">
    <source>
        <dbReference type="EMBL" id="VAX25864.1"/>
    </source>
</evidence>
<dbReference type="PANTHER" id="PTHR47036:SF1">
    <property type="entry name" value="COBALT-FACTOR III C(17)-METHYLTRANSFERASE-RELATED"/>
    <property type="match status" value="1"/>
</dbReference>
<dbReference type="EMBL" id="UOGE01000112">
    <property type="protein sequence ID" value="VAX25864.1"/>
    <property type="molecule type" value="Genomic_DNA"/>
</dbReference>
<protein>
    <submittedName>
        <fullName evidence="7">Cobalt-precorrin-3 C(17)-methyltransferase</fullName>
        <ecNumber evidence="7">2.1.1.272</ecNumber>
    </submittedName>
</protein>
<keyword evidence="4 7" id="KW-0808">Transferase</keyword>
<feature type="domain" description="Tetrapyrrole methylase" evidence="6">
    <location>
        <begin position="2"/>
        <end position="179"/>
    </location>
</feature>
<dbReference type="Gene3D" id="3.40.1010.10">
    <property type="entry name" value="Cobalt-precorrin-4 Transmethylase, Domain 1"/>
    <property type="match status" value="1"/>
</dbReference>
<evidence type="ECO:0000256" key="2">
    <source>
        <dbReference type="ARBA" id="ARBA00022573"/>
    </source>
</evidence>
<evidence type="ECO:0000256" key="3">
    <source>
        <dbReference type="ARBA" id="ARBA00022603"/>
    </source>
</evidence>